<dbReference type="InterPro" id="IPR043136">
    <property type="entry name" value="B30.2/SPRY_sf"/>
</dbReference>
<protein>
    <submittedName>
        <fullName evidence="2">B30.2/SPRY domain-containing protein</fullName>
    </submittedName>
</protein>
<evidence type="ECO:0000313" key="1">
    <source>
        <dbReference type="Proteomes" id="UP000095281"/>
    </source>
</evidence>
<sequence>MNLGNIKNFDGIQDTSLFTKIAELTTELKNFARETEKVQFIRLSNKIDSCLYTNVNSSDKAYVTVNEGRIEYHETENRKNNYEIVLYAKNSFNKELNCCRSILFYFEVKMIMDNYSNSYAEIGFEEVKEVNATIYLSNAPYSGDNQKFNWKNGDTFGCGVVFPPNKSTDSYIFFTKNGKKLGKSIQLQENVDNLLPSISLCLCSVEVNFGNDYFYYDVSKHY</sequence>
<dbReference type="Proteomes" id="UP000095281">
    <property type="component" value="Unplaced"/>
</dbReference>
<organism evidence="1 2">
    <name type="scientific">Meloidogyne hapla</name>
    <name type="common">Root-knot nematode worm</name>
    <dbReference type="NCBI Taxonomy" id="6305"/>
    <lineage>
        <taxon>Eukaryota</taxon>
        <taxon>Metazoa</taxon>
        <taxon>Ecdysozoa</taxon>
        <taxon>Nematoda</taxon>
        <taxon>Chromadorea</taxon>
        <taxon>Rhabditida</taxon>
        <taxon>Tylenchina</taxon>
        <taxon>Tylenchomorpha</taxon>
        <taxon>Tylenchoidea</taxon>
        <taxon>Meloidogynidae</taxon>
        <taxon>Meloidogyninae</taxon>
        <taxon>Meloidogyne</taxon>
    </lineage>
</organism>
<accession>A0A1I8B2I7</accession>
<name>A0A1I8B2I7_MELHA</name>
<dbReference type="Gene3D" id="2.60.120.920">
    <property type="match status" value="1"/>
</dbReference>
<reference evidence="2" key="1">
    <citation type="submission" date="2016-11" db="UniProtKB">
        <authorList>
            <consortium name="WormBaseParasite"/>
        </authorList>
    </citation>
    <scope>IDENTIFICATION</scope>
</reference>
<dbReference type="AlphaFoldDB" id="A0A1I8B2I7"/>
<keyword evidence="1" id="KW-1185">Reference proteome</keyword>
<dbReference type="WBParaSite" id="MhA1_Contig1298.frz3.gene8">
    <property type="protein sequence ID" value="MhA1_Contig1298.frz3.gene8"/>
    <property type="gene ID" value="MhA1_Contig1298.frz3.gene8"/>
</dbReference>
<proteinExistence type="predicted"/>
<evidence type="ECO:0000313" key="2">
    <source>
        <dbReference type="WBParaSite" id="MhA1_Contig1298.frz3.gene8"/>
    </source>
</evidence>